<dbReference type="PANTHER" id="PTHR10937">
    <property type="entry name" value="GLUCOSAMINE--FRUCTOSE-6-PHOSPHATE AMINOTRANSFERASE, ISOMERIZING"/>
    <property type="match status" value="1"/>
</dbReference>
<keyword evidence="5 9" id="KW-0808">Transferase</keyword>
<comment type="function">
    <text evidence="8 9">Catalyzes the first step in hexosamine metabolism, converting fructose-6P into glucosamine-6P using glutamine as a nitrogen source.</text>
</comment>
<dbReference type="InterPro" id="IPR047084">
    <property type="entry name" value="GFAT_N"/>
</dbReference>
<keyword evidence="6" id="KW-0677">Repeat</keyword>
<dbReference type="Gene3D" id="3.60.20.10">
    <property type="entry name" value="Glutamine Phosphoribosylpyrophosphate, subunit 1, domain 1"/>
    <property type="match status" value="1"/>
</dbReference>
<dbReference type="SUPFAM" id="SSF53697">
    <property type="entry name" value="SIS domain"/>
    <property type="match status" value="1"/>
</dbReference>
<dbReference type="InterPro" id="IPR017932">
    <property type="entry name" value="GATase_2_dom"/>
</dbReference>
<dbReference type="FunFam" id="3.60.20.10:FF:000006">
    <property type="entry name" value="Glutamine--fructose-6-phosphate aminotransferase [isomerizing]"/>
    <property type="match status" value="1"/>
</dbReference>
<keyword evidence="7" id="KW-0315">Glutamine amidotransferase</keyword>
<protein>
    <recommendedName>
        <fullName evidence="3 9">Glutamine--fructose-6-phosphate aminotransferase [isomerizing]</fullName>
        <ecNumber evidence="2 9">2.6.1.16</ecNumber>
    </recommendedName>
    <alternativeName>
        <fullName evidence="9">D-fructose-6-phosphate amidotransferase</fullName>
    </alternativeName>
    <alternativeName>
        <fullName evidence="9">GFAT</fullName>
    </alternativeName>
    <alternativeName>
        <fullName evidence="9">Glucosamine-6-phosphate synthase</fullName>
    </alternativeName>
    <alternativeName>
        <fullName evidence="9">Hexosephosphate aminotransferase</fullName>
    </alternativeName>
    <alternativeName>
        <fullName evidence="9">L-glutamine--D-fructose-6-phosphate amidotransferase</fullName>
    </alternativeName>
</protein>
<comment type="subunit">
    <text evidence="9">Homodimer.</text>
</comment>
<organism evidence="12 13">
    <name type="scientific">miscellaneous Crenarchaeota group-1 archaeon SG8-32-3</name>
    <dbReference type="NCBI Taxonomy" id="1685125"/>
    <lineage>
        <taxon>Archaea</taxon>
        <taxon>Candidatus Bathyarchaeota</taxon>
        <taxon>MCG-1</taxon>
    </lineage>
</organism>
<dbReference type="NCBIfam" id="TIGR01135">
    <property type="entry name" value="glmS"/>
    <property type="match status" value="1"/>
</dbReference>
<evidence type="ECO:0000256" key="9">
    <source>
        <dbReference type="HAMAP-Rule" id="MF_00164"/>
    </source>
</evidence>
<dbReference type="PROSITE" id="PS51278">
    <property type="entry name" value="GATASE_TYPE_2"/>
    <property type="match status" value="1"/>
</dbReference>
<keyword evidence="4 9" id="KW-0032">Aminotransferase</keyword>
<dbReference type="GO" id="GO:0006002">
    <property type="term" value="P:fructose 6-phosphate metabolic process"/>
    <property type="evidence" value="ECO:0007669"/>
    <property type="project" value="TreeGrafter"/>
</dbReference>
<evidence type="ECO:0000259" key="10">
    <source>
        <dbReference type="PROSITE" id="PS51278"/>
    </source>
</evidence>
<dbReference type="GO" id="GO:0006047">
    <property type="term" value="P:UDP-N-acetylglucosamine metabolic process"/>
    <property type="evidence" value="ECO:0007669"/>
    <property type="project" value="TreeGrafter"/>
</dbReference>
<dbReference type="NCBIfam" id="NF001484">
    <property type="entry name" value="PRK00331.1"/>
    <property type="match status" value="1"/>
</dbReference>
<evidence type="ECO:0000256" key="5">
    <source>
        <dbReference type="ARBA" id="ARBA00022679"/>
    </source>
</evidence>
<dbReference type="PROSITE" id="PS51464">
    <property type="entry name" value="SIS"/>
    <property type="match status" value="2"/>
</dbReference>
<dbReference type="AlphaFoldDB" id="A0A0M0BTR6"/>
<dbReference type="CDD" id="cd00714">
    <property type="entry name" value="GFAT"/>
    <property type="match status" value="1"/>
</dbReference>
<feature type="initiator methionine" description="Removed" evidence="9">
    <location>
        <position position="1"/>
    </location>
</feature>
<dbReference type="GO" id="GO:0005737">
    <property type="term" value="C:cytoplasm"/>
    <property type="evidence" value="ECO:0007669"/>
    <property type="project" value="UniProtKB-SubCell"/>
</dbReference>
<evidence type="ECO:0000256" key="1">
    <source>
        <dbReference type="ARBA" id="ARBA00001031"/>
    </source>
</evidence>
<evidence type="ECO:0000313" key="12">
    <source>
        <dbReference type="EMBL" id="KON31750.1"/>
    </source>
</evidence>
<dbReference type="SUPFAM" id="SSF56235">
    <property type="entry name" value="N-terminal nucleophile aminohydrolases (Ntn hydrolases)"/>
    <property type="match status" value="1"/>
</dbReference>
<comment type="caution">
    <text evidence="12">The sequence shown here is derived from an EMBL/GenBank/DDBJ whole genome shotgun (WGS) entry which is preliminary data.</text>
</comment>
<dbReference type="GO" id="GO:0006487">
    <property type="term" value="P:protein N-linked glycosylation"/>
    <property type="evidence" value="ECO:0007669"/>
    <property type="project" value="TreeGrafter"/>
</dbReference>
<sequence>MCGIFGCILKEGQAAPLIHASLKRLEYRGYDSVGIATIQNGQIHLKKDQGKIDDVHKILNLDDLPGNLGIGHTRWATHGAPLKVNAHPHTDCTGNTVVVHNGIIENFSELKLELENSGHVFVSKTDTEIIAHLIEENLEKNHKLNLANAVLEAVKRLDGSYALAVISTKEPDKVICARNESPLVLGISVKGVYFASDIPAFLPVTNKAIFIEEGELISLSATGYEIIKIKDSSVVKRKPKIIDWTPEMAVKQGYPHFMIKEIHEQPATLRNTLRMQEHYLDLISTFLDRASEVFLVACGTSYHACLAASYMFSKLAFLPTYPVYASEFIEQHGKSVNIDSTILAVSQSGETADTLAAVTCAQQRAATILSLTNAIGSTLTRVSRVYIGQQSGPEIGVAATKTFTSQLSVLAQIALRLSKKRGKISQDEMDYVEERLEELPDIVETIIQTQEEKIKQIAEKYRDAKMFFFLGRGISTATACEGRLKLMEIAYIPSIAFPAGESKHGPISLIEPGFPVIFICAKDGTRKTLVSNIMEMKARGASIISIVEEGDGEIEALSDDYVELPKGIPEVLSPIPFAIPLQLLAYYMTLEKGYNPDTPRNLAKSVTVK</sequence>
<dbReference type="EC" id="2.6.1.16" evidence="2 9"/>
<proteinExistence type="inferred from homology"/>
<comment type="catalytic activity">
    <reaction evidence="1 9">
        <text>D-fructose 6-phosphate + L-glutamine = D-glucosamine 6-phosphate + L-glutamate</text>
        <dbReference type="Rhea" id="RHEA:13237"/>
        <dbReference type="ChEBI" id="CHEBI:29985"/>
        <dbReference type="ChEBI" id="CHEBI:58359"/>
        <dbReference type="ChEBI" id="CHEBI:58725"/>
        <dbReference type="ChEBI" id="CHEBI:61527"/>
        <dbReference type="EC" id="2.6.1.16"/>
    </reaction>
</comment>
<dbReference type="PATRIC" id="fig|1685125.3.peg.519"/>
<name>A0A0M0BTR6_9ARCH</name>
<dbReference type="GO" id="GO:0004360">
    <property type="term" value="F:glutamine-fructose-6-phosphate transaminase (isomerizing) activity"/>
    <property type="evidence" value="ECO:0007669"/>
    <property type="project" value="UniProtKB-UniRule"/>
</dbReference>
<reference evidence="13" key="1">
    <citation type="submission" date="2015-06" db="EMBL/GenBank/DDBJ databases">
        <title>New insights into the roles of widespread benthic archaea in carbon and nitrogen cycling.</title>
        <authorList>
            <person name="Lazar C.S."/>
            <person name="Baker B.J."/>
            <person name="Seitz K.W."/>
            <person name="Hyde A.S."/>
            <person name="Dick G.J."/>
            <person name="Hinrichs K.-U."/>
            <person name="Teske A.P."/>
        </authorList>
    </citation>
    <scope>NUCLEOTIDE SEQUENCE [LARGE SCALE GENOMIC DNA]</scope>
</reference>
<dbReference type="PANTHER" id="PTHR10937:SF0">
    <property type="entry name" value="GLUTAMINE--FRUCTOSE-6-PHOSPHATE TRANSAMINASE (ISOMERIZING)"/>
    <property type="match status" value="1"/>
</dbReference>
<dbReference type="InterPro" id="IPR029055">
    <property type="entry name" value="Ntn_hydrolases_N"/>
</dbReference>
<evidence type="ECO:0000256" key="7">
    <source>
        <dbReference type="ARBA" id="ARBA00022962"/>
    </source>
</evidence>
<keyword evidence="9" id="KW-0963">Cytoplasm</keyword>
<dbReference type="InterPro" id="IPR001347">
    <property type="entry name" value="SIS_dom"/>
</dbReference>
<dbReference type="EMBL" id="LFWV01000026">
    <property type="protein sequence ID" value="KON31750.1"/>
    <property type="molecule type" value="Genomic_DNA"/>
</dbReference>
<dbReference type="HAMAP" id="MF_00164">
    <property type="entry name" value="GlmS"/>
    <property type="match status" value="1"/>
</dbReference>
<dbReference type="InterPro" id="IPR046348">
    <property type="entry name" value="SIS_dom_sf"/>
</dbReference>
<dbReference type="Pfam" id="PF01380">
    <property type="entry name" value="SIS"/>
    <property type="match status" value="2"/>
</dbReference>
<evidence type="ECO:0000313" key="13">
    <source>
        <dbReference type="Proteomes" id="UP000054016"/>
    </source>
</evidence>
<dbReference type="CDD" id="cd05008">
    <property type="entry name" value="SIS_GlmS_GlmD_1"/>
    <property type="match status" value="1"/>
</dbReference>
<comment type="subcellular location">
    <subcellularLocation>
        <location evidence="9">Cytoplasm</location>
    </subcellularLocation>
</comment>
<feature type="active site" description="For Fru-6P isomerization activity" evidence="9">
    <location>
        <position position="604"/>
    </location>
</feature>
<evidence type="ECO:0000256" key="3">
    <source>
        <dbReference type="ARBA" id="ARBA00016090"/>
    </source>
</evidence>
<dbReference type="InterPro" id="IPR005855">
    <property type="entry name" value="GFAT"/>
</dbReference>
<feature type="active site" description="Nucleophile; for GATase activity" evidence="9">
    <location>
        <position position="2"/>
    </location>
</feature>
<evidence type="ECO:0000256" key="4">
    <source>
        <dbReference type="ARBA" id="ARBA00022576"/>
    </source>
</evidence>
<dbReference type="GO" id="GO:0005975">
    <property type="term" value="P:carbohydrate metabolic process"/>
    <property type="evidence" value="ECO:0007669"/>
    <property type="project" value="UniProtKB-UniRule"/>
</dbReference>
<feature type="domain" description="SIS" evidence="11">
    <location>
        <begin position="283"/>
        <end position="423"/>
    </location>
</feature>
<feature type="domain" description="SIS" evidence="11">
    <location>
        <begin position="457"/>
        <end position="599"/>
    </location>
</feature>
<evidence type="ECO:0000256" key="6">
    <source>
        <dbReference type="ARBA" id="ARBA00022737"/>
    </source>
</evidence>
<dbReference type="InterPro" id="IPR035466">
    <property type="entry name" value="GlmS/AgaS_SIS"/>
</dbReference>
<dbReference type="Pfam" id="PF13522">
    <property type="entry name" value="GATase_6"/>
    <property type="match status" value="1"/>
</dbReference>
<dbReference type="Gene3D" id="3.40.50.10490">
    <property type="entry name" value="Glucose-6-phosphate isomerase like protein, domain 1"/>
    <property type="match status" value="2"/>
</dbReference>
<feature type="domain" description="Glutamine amidotransferase type-2" evidence="10">
    <location>
        <begin position="2"/>
        <end position="222"/>
    </location>
</feature>
<evidence type="ECO:0000259" key="11">
    <source>
        <dbReference type="PROSITE" id="PS51464"/>
    </source>
</evidence>
<gene>
    <name evidence="9" type="primary">glmS</name>
    <name evidence="12" type="ORF">AC478_02285</name>
</gene>
<dbReference type="CDD" id="cd05009">
    <property type="entry name" value="SIS_GlmS_GlmD_2"/>
    <property type="match status" value="1"/>
</dbReference>
<evidence type="ECO:0000256" key="8">
    <source>
        <dbReference type="ARBA" id="ARBA00055466"/>
    </source>
</evidence>
<dbReference type="Proteomes" id="UP000054016">
    <property type="component" value="Unassembled WGS sequence"/>
</dbReference>
<accession>A0A0M0BTR6</accession>
<dbReference type="InterPro" id="IPR035490">
    <property type="entry name" value="GlmS/FrlB_SIS"/>
</dbReference>
<evidence type="ECO:0000256" key="2">
    <source>
        <dbReference type="ARBA" id="ARBA00012916"/>
    </source>
</evidence>
<dbReference type="GO" id="GO:0097367">
    <property type="term" value="F:carbohydrate derivative binding"/>
    <property type="evidence" value="ECO:0007669"/>
    <property type="project" value="InterPro"/>
</dbReference>